<feature type="signal peptide" evidence="2">
    <location>
        <begin position="1"/>
        <end position="25"/>
    </location>
</feature>
<evidence type="ECO:0000256" key="2">
    <source>
        <dbReference type="RuleBase" id="RU362119"/>
    </source>
</evidence>
<feature type="chain" id="PRO_5039741816" evidence="2">
    <location>
        <begin position="26"/>
        <end position="566"/>
    </location>
</feature>
<gene>
    <name evidence="6" type="ORF">IAB08_08220</name>
</gene>
<evidence type="ECO:0000259" key="4">
    <source>
        <dbReference type="Pfam" id="PF00149"/>
    </source>
</evidence>
<evidence type="ECO:0000256" key="3">
    <source>
        <dbReference type="SAM" id="MobiDB-lite"/>
    </source>
</evidence>
<dbReference type="PANTHER" id="PTHR11575">
    <property type="entry name" value="5'-NUCLEOTIDASE-RELATED"/>
    <property type="match status" value="1"/>
</dbReference>
<dbReference type="InterPro" id="IPR006179">
    <property type="entry name" value="5_nucleotidase/apyrase"/>
</dbReference>
<keyword evidence="2" id="KW-0547">Nucleotide-binding</keyword>
<dbReference type="EMBL" id="JADIMZ010000122">
    <property type="protein sequence ID" value="MBO8433256.1"/>
    <property type="molecule type" value="Genomic_DNA"/>
</dbReference>
<feature type="compositionally biased region" description="Low complexity" evidence="3">
    <location>
        <begin position="154"/>
        <end position="178"/>
    </location>
</feature>
<comment type="similarity">
    <text evidence="2">Belongs to the 5'-nucleotidase family.</text>
</comment>
<reference evidence="6" key="1">
    <citation type="submission" date="2020-10" db="EMBL/GenBank/DDBJ databases">
        <authorList>
            <person name="Gilroy R."/>
        </authorList>
    </citation>
    <scope>NUCLEOTIDE SEQUENCE</scope>
    <source>
        <strain evidence="6">2889</strain>
    </source>
</reference>
<feature type="domain" description="Calcineurin-like phosphoesterase" evidence="4">
    <location>
        <begin position="36"/>
        <end position="122"/>
    </location>
</feature>
<dbReference type="InterPro" id="IPR029052">
    <property type="entry name" value="Metallo-depent_PP-like"/>
</dbReference>
<evidence type="ECO:0000259" key="5">
    <source>
        <dbReference type="Pfam" id="PF02872"/>
    </source>
</evidence>
<dbReference type="GO" id="GO:0009166">
    <property type="term" value="P:nucleotide catabolic process"/>
    <property type="evidence" value="ECO:0007669"/>
    <property type="project" value="InterPro"/>
</dbReference>
<comment type="caution">
    <text evidence="6">The sequence shown here is derived from an EMBL/GenBank/DDBJ whole genome shotgun (WGS) entry which is preliminary data.</text>
</comment>
<evidence type="ECO:0000313" key="7">
    <source>
        <dbReference type="Proteomes" id="UP000823612"/>
    </source>
</evidence>
<dbReference type="PANTHER" id="PTHR11575:SF24">
    <property type="entry name" value="5'-NUCLEOTIDASE"/>
    <property type="match status" value="1"/>
</dbReference>
<reference evidence="6" key="2">
    <citation type="journal article" date="2021" name="PeerJ">
        <title>Extensive microbial diversity within the chicken gut microbiome revealed by metagenomics and culture.</title>
        <authorList>
            <person name="Gilroy R."/>
            <person name="Ravi A."/>
            <person name="Getino M."/>
            <person name="Pursley I."/>
            <person name="Horton D.L."/>
            <person name="Alikhan N.F."/>
            <person name="Baker D."/>
            <person name="Gharbi K."/>
            <person name="Hall N."/>
            <person name="Watson M."/>
            <person name="Adriaenssens E.M."/>
            <person name="Foster-Nyarko E."/>
            <person name="Jarju S."/>
            <person name="Secka A."/>
            <person name="Antonio M."/>
            <person name="Oren A."/>
            <person name="Chaudhuri R.R."/>
            <person name="La Ragione R."/>
            <person name="Hildebrand F."/>
            <person name="Pallen M.J."/>
        </authorList>
    </citation>
    <scope>NUCLEOTIDE SEQUENCE</scope>
    <source>
        <strain evidence="6">2889</strain>
    </source>
</reference>
<keyword evidence="2" id="KW-0378">Hydrolase</keyword>
<dbReference type="GO" id="GO:0000166">
    <property type="term" value="F:nucleotide binding"/>
    <property type="evidence" value="ECO:0007669"/>
    <property type="project" value="UniProtKB-KW"/>
</dbReference>
<keyword evidence="1 2" id="KW-0732">Signal</keyword>
<feature type="domain" description="5'-Nucleotidase C-terminal" evidence="5">
    <location>
        <begin position="383"/>
        <end position="519"/>
    </location>
</feature>
<dbReference type="CDD" id="cd00845">
    <property type="entry name" value="MPP_UshA_N_like"/>
    <property type="match status" value="1"/>
</dbReference>
<dbReference type="SUPFAM" id="SSF56300">
    <property type="entry name" value="Metallo-dependent phosphatases"/>
    <property type="match status" value="1"/>
</dbReference>
<sequence>MNTKFSLSILAFAFALGVLPQQAKAKRPKATKDTLTIVSFNDFHGAFQEEGDVPGAARLTATIQQIRQEYPNVIVVAGGDNYSGGYFPRITQGRPLKEFFEACQVEYSAIGNHEFDWGIPAMAERLQWGPTRYIAANIFYYPSSDAASQSMSNAAPQPASTNTSASTPTPAPAAGNPARLRPGWAIPYAIKHDTLRNGTPARIAFIGLSTQETKTAALPEIVKDLDFADPVPVAAQIAEQLQDSAEIHILLAHIGTDNQDGRIIFTDAGTDGLSRIEGIDGIISGHSHKIVCGLKDSMPIVQARNYGRKLALLQYEISRDRKGHIQSRFLGAHLMDPSQNEDPNIQRIVNQYLNDPQYGFQNVICQNQQAMNPEDLIPGSGFCRLGSLVTQSYQDCYLQAKPQDSNKIVIGVCNYGAIRTILPEGPVNKLQAGNIIPFGGVLNAFHLNGQQVRQLFQYGINRDLGWLQYHDMEITLDAQDRIQSIVYTGNGQRIPIQDTGNYIIVTENFLSSGGDGYPTEVFRNRDEAFAKTDPARRNPTDVFILYLKKLESIDAKAISVPKTLHR</sequence>
<proteinExistence type="inferred from homology"/>
<dbReference type="InterPro" id="IPR008334">
    <property type="entry name" value="5'-Nucleotdase_C"/>
</dbReference>
<dbReference type="Pfam" id="PF02872">
    <property type="entry name" value="5_nucleotid_C"/>
    <property type="match status" value="1"/>
</dbReference>
<evidence type="ECO:0000256" key="1">
    <source>
        <dbReference type="ARBA" id="ARBA00022729"/>
    </source>
</evidence>
<dbReference type="GO" id="GO:0016787">
    <property type="term" value="F:hydrolase activity"/>
    <property type="evidence" value="ECO:0007669"/>
    <property type="project" value="UniProtKB-KW"/>
</dbReference>
<dbReference type="AlphaFoldDB" id="A0A9D9DTA2"/>
<dbReference type="Gene3D" id="3.90.780.10">
    <property type="entry name" value="5'-Nucleotidase, C-terminal domain"/>
    <property type="match status" value="1"/>
</dbReference>
<dbReference type="SUPFAM" id="SSF55816">
    <property type="entry name" value="5'-nucleotidase (syn. UDP-sugar hydrolase), C-terminal domain"/>
    <property type="match status" value="1"/>
</dbReference>
<evidence type="ECO:0000313" key="6">
    <source>
        <dbReference type="EMBL" id="MBO8433256.1"/>
    </source>
</evidence>
<name>A0A9D9DTA2_9BACT</name>
<organism evidence="6 7">
    <name type="scientific">Candidatus Pullibacteroides excrementavium</name>
    <dbReference type="NCBI Taxonomy" id="2840905"/>
    <lineage>
        <taxon>Bacteria</taxon>
        <taxon>Pseudomonadati</taxon>
        <taxon>Bacteroidota</taxon>
        <taxon>Bacteroidia</taxon>
        <taxon>Bacteroidales</taxon>
        <taxon>Candidatus Pullibacteroides</taxon>
    </lineage>
</organism>
<dbReference type="Pfam" id="PF00149">
    <property type="entry name" value="Metallophos"/>
    <property type="match status" value="1"/>
</dbReference>
<protein>
    <submittedName>
        <fullName evidence="6">5'-nucleotidase C-terminal domain-containing protein</fullName>
    </submittedName>
</protein>
<dbReference type="Gene3D" id="3.60.21.10">
    <property type="match status" value="1"/>
</dbReference>
<feature type="region of interest" description="Disordered" evidence="3">
    <location>
        <begin position="150"/>
        <end position="178"/>
    </location>
</feature>
<accession>A0A9D9DTA2</accession>
<dbReference type="InterPro" id="IPR036907">
    <property type="entry name" value="5'-Nucleotdase_C_sf"/>
</dbReference>
<dbReference type="PRINTS" id="PR01607">
    <property type="entry name" value="APYRASEFAMLY"/>
</dbReference>
<dbReference type="InterPro" id="IPR004843">
    <property type="entry name" value="Calcineurin-like_PHP"/>
</dbReference>
<dbReference type="Proteomes" id="UP000823612">
    <property type="component" value="Unassembled WGS sequence"/>
</dbReference>